<gene>
    <name evidence="2" type="ORF">Hamer_G011745</name>
</gene>
<comment type="caution">
    <text evidence="2">The sequence shown here is derived from an EMBL/GenBank/DDBJ whole genome shotgun (WGS) entry which is preliminary data.</text>
</comment>
<evidence type="ECO:0000313" key="3">
    <source>
        <dbReference type="Proteomes" id="UP000747542"/>
    </source>
</evidence>
<dbReference type="EMBL" id="JAHLQT010018664">
    <property type="protein sequence ID" value="KAG7169045.1"/>
    <property type="molecule type" value="Genomic_DNA"/>
</dbReference>
<keyword evidence="1" id="KW-0732">Signal</keyword>
<dbReference type="AlphaFoldDB" id="A0A8J5KB89"/>
<protein>
    <submittedName>
        <fullName evidence="2">Uncharacterized protein</fullName>
    </submittedName>
</protein>
<proteinExistence type="predicted"/>
<sequence length="174" mass="19382">MRKATYTVVMAVMVALSMAVEQPATSDDSWLSNLQHVRPAASADTGVWMSQAWHPDRHWPAPEEEEAAWDPQDTLAMALPLSEEAGEGDEDVTLGLAKGQPPRRLGSVVDLIQSMARGLRPFVPKKKKQDFFAAMERRSGRRPAACRFGPFELVCWNAARRGAVMRQRSSQYSQ</sequence>
<reference evidence="2" key="1">
    <citation type="journal article" date="2021" name="Sci. Adv.">
        <title>The American lobster genome reveals insights on longevity, neural, and immune adaptations.</title>
        <authorList>
            <person name="Polinski J.M."/>
            <person name="Zimin A.V."/>
            <person name="Clark K.F."/>
            <person name="Kohn A.B."/>
            <person name="Sadowski N."/>
            <person name="Timp W."/>
            <person name="Ptitsyn A."/>
            <person name="Khanna P."/>
            <person name="Romanova D.Y."/>
            <person name="Williams P."/>
            <person name="Greenwood S.J."/>
            <person name="Moroz L.L."/>
            <person name="Walt D.R."/>
            <person name="Bodnar A.G."/>
        </authorList>
    </citation>
    <scope>NUCLEOTIDE SEQUENCE</scope>
    <source>
        <strain evidence="2">GMGI-L3</strain>
    </source>
</reference>
<feature type="chain" id="PRO_5035268569" evidence="1">
    <location>
        <begin position="20"/>
        <end position="174"/>
    </location>
</feature>
<keyword evidence="3" id="KW-1185">Reference proteome</keyword>
<organism evidence="2 3">
    <name type="scientific">Homarus americanus</name>
    <name type="common">American lobster</name>
    <dbReference type="NCBI Taxonomy" id="6706"/>
    <lineage>
        <taxon>Eukaryota</taxon>
        <taxon>Metazoa</taxon>
        <taxon>Ecdysozoa</taxon>
        <taxon>Arthropoda</taxon>
        <taxon>Crustacea</taxon>
        <taxon>Multicrustacea</taxon>
        <taxon>Malacostraca</taxon>
        <taxon>Eumalacostraca</taxon>
        <taxon>Eucarida</taxon>
        <taxon>Decapoda</taxon>
        <taxon>Pleocyemata</taxon>
        <taxon>Astacidea</taxon>
        <taxon>Nephropoidea</taxon>
        <taxon>Nephropidae</taxon>
        <taxon>Homarus</taxon>
    </lineage>
</organism>
<dbReference type="Proteomes" id="UP000747542">
    <property type="component" value="Unassembled WGS sequence"/>
</dbReference>
<dbReference type="OrthoDB" id="6372465at2759"/>
<name>A0A8J5KB89_HOMAM</name>
<feature type="signal peptide" evidence="1">
    <location>
        <begin position="1"/>
        <end position="19"/>
    </location>
</feature>
<evidence type="ECO:0000313" key="2">
    <source>
        <dbReference type="EMBL" id="KAG7169045.1"/>
    </source>
</evidence>
<evidence type="ECO:0000256" key="1">
    <source>
        <dbReference type="SAM" id="SignalP"/>
    </source>
</evidence>
<accession>A0A8J5KB89</accession>